<sequence length="167" mass="18777">MHKALNFHTPHLAAIKLPRPPPPLQSTRVAPHRQEQVTVPFSRTEHHLRSFLPRYGRLWNHSLQPLTPSSSTTFLLVQVAARNGRGKSGAMGHPQKKHQTGPKELPPNFPLNHCWENLESLITPAKVNTFLDAHLSSLQHLVFSRKGPAKPCVLLQSAFLDHSLDKE</sequence>
<evidence type="ECO:0000313" key="2">
    <source>
        <dbReference type="EMBL" id="KAG0729529.1"/>
    </source>
</evidence>
<feature type="region of interest" description="Disordered" evidence="1">
    <location>
        <begin position="1"/>
        <end position="30"/>
    </location>
</feature>
<dbReference type="OrthoDB" id="7480422at2759"/>
<evidence type="ECO:0000313" key="3">
    <source>
        <dbReference type="Proteomes" id="UP000770661"/>
    </source>
</evidence>
<organism evidence="2 3">
    <name type="scientific">Chionoecetes opilio</name>
    <name type="common">Atlantic snow crab</name>
    <name type="synonym">Cancer opilio</name>
    <dbReference type="NCBI Taxonomy" id="41210"/>
    <lineage>
        <taxon>Eukaryota</taxon>
        <taxon>Metazoa</taxon>
        <taxon>Ecdysozoa</taxon>
        <taxon>Arthropoda</taxon>
        <taxon>Crustacea</taxon>
        <taxon>Multicrustacea</taxon>
        <taxon>Malacostraca</taxon>
        <taxon>Eumalacostraca</taxon>
        <taxon>Eucarida</taxon>
        <taxon>Decapoda</taxon>
        <taxon>Pleocyemata</taxon>
        <taxon>Brachyura</taxon>
        <taxon>Eubrachyura</taxon>
        <taxon>Majoidea</taxon>
        <taxon>Majidae</taxon>
        <taxon>Chionoecetes</taxon>
    </lineage>
</organism>
<dbReference type="Proteomes" id="UP000770661">
    <property type="component" value="Unassembled WGS sequence"/>
</dbReference>
<reference evidence="2" key="1">
    <citation type="submission" date="2020-07" db="EMBL/GenBank/DDBJ databases">
        <title>The High-quality genome of the commercially important snow crab, Chionoecetes opilio.</title>
        <authorList>
            <person name="Jeong J.-H."/>
            <person name="Ryu S."/>
        </authorList>
    </citation>
    <scope>NUCLEOTIDE SEQUENCE</scope>
    <source>
        <strain evidence="2">MADBK_172401_WGS</strain>
        <tissue evidence="2">Digestive gland</tissue>
    </source>
</reference>
<dbReference type="EMBL" id="JACEEZ010001064">
    <property type="protein sequence ID" value="KAG0729529.1"/>
    <property type="molecule type" value="Genomic_DNA"/>
</dbReference>
<proteinExistence type="predicted"/>
<keyword evidence="3" id="KW-1185">Reference proteome</keyword>
<name>A0A8J5D1Q6_CHIOP</name>
<protein>
    <submittedName>
        <fullName evidence="2">Uncharacterized protein</fullName>
    </submittedName>
</protein>
<gene>
    <name evidence="2" type="ORF">GWK47_030120</name>
</gene>
<accession>A0A8J5D1Q6</accession>
<evidence type="ECO:0000256" key="1">
    <source>
        <dbReference type="SAM" id="MobiDB-lite"/>
    </source>
</evidence>
<feature type="region of interest" description="Disordered" evidence="1">
    <location>
        <begin position="85"/>
        <end position="107"/>
    </location>
</feature>
<dbReference type="AlphaFoldDB" id="A0A8J5D1Q6"/>
<comment type="caution">
    <text evidence="2">The sequence shown here is derived from an EMBL/GenBank/DDBJ whole genome shotgun (WGS) entry which is preliminary data.</text>
</comment>